<dbReference type="Gene3D" id="3.30.70.2890">
    <property type="entry name" value="XS domain"/>
    <property type="match status" value="1"/>
</dbReference>
<name>A0ABU6Y8Y6_9FABA</name>
<comment type="caution">
    <text evidence="2">The sequence shown here is derived from an EMBL/GenBank/DDBJ whole genome shotgun (WGS) entry which is preliminary data.</text>
</comment>
<protein>
    <recommendedName>
        <fullName evidence="1">XS domain-containing protein</fullName>
    </recommendedName>
</protein>
<reference evidence="2 3" key="1">
    <citation type="journal article" date="2023" name="Plants (Basel)">
        <title>Bridging the Gap: Combining Genomics and Transcriptomics Approaches to Understand Stylosanthes scabra, an Orphan Legume from the Brazilian Caatinga.</title>
        <authorList>
            <person name="Ferreira-Neto J.R.C."/>
            <person name="da Silva M.D."/>
            <person name="Binneck E."/>
            <person name="de Melo N.F."/>
            <person name="da Silva R.H."/>
            <person name="de Melo A.L.T.M."/>
            <person name="Pandolfi V."/>
            <person name="Bustamante F.O."/>
            <person name="Brasileiro-Vidal A.C."/>
            <person name="Benko-Iseppon A.M."/>
        </authorList>
    </citation>
    <scope>NUCLEOTIDE SEQUENCE [LARGE SCALE GENOMIC DNA]</scope>
    <source>
        <tissue evidence="2">Leaves</tissue>
    </source>
</reference>
<organism evidence="2 3">
    <name type="scientific">Stylosanthes scabra</name>
    <dbReference type="NCBI Taxonomy" id="79078"/>
    <lineage>
        <taxon>Eukaryota</taxon>
        <taxon>Viridiplantae</taxon>
        <taxon>Streptophyta</taxon>
        <taxon>Embryophyta</taxon>
        <taxon>Tracheophyta</taxon>
        <taxon>Spermatophyta</taxon>
        <taxon>Magnoliopsida</taxon>
        <taxon>eudicotyledons</taxon>
        <taxon>Gunneridae</taxon>
        <taxon>Pentapetalae</taxon>
        <taxon>rosids</taxon>
        <taxon>fabids</taxon>
        <taxon>Fabales</taxon>
        <taxon>Fabaceae</taxon>
        <taxon>Papilionoideae</taxon>
        <taxon>50 kb inversion clade</taxon>
        <taxon>dalbergioids sensu lato</taxon>
        <taxon>Dalbergieae</taxon>
        <taxon>Pterocarpus clade</taxon>
        <taxon>Stylosanthes</taxon>
    </lineage>
</organism>
<dbReference type="PANTHER" id="PTHR46619">
    <property type="entry name" value="RNA RECOGNITION MOTIF XS DOMAIN PROTEIN-RELATED"/>
    <property type="match status" value="1"/>
</dbReference>
<gene>
    <name evidence="2" type="ORF">PIB30_016028</name>
</gene>
<dbReference type="Proteomes" id="UP001341840">
    <property type="component" value="Unassembled WGS sequence"/>
</dbReference>
<feature type="domain" description="XS" evidence="1">
    <location>
        <begin position="54"/>
        <end position="181"/>
    </location>
</feature>
<dbReference type="PANTHER" id="PTHR46619:SF2">
    <property type="entry name" value="XS DOMAIN PROTEIN"/>
    <property type="match status" value="1"/>
</dbReference>
<sequence>MHAFNSTKVRHRAEHLGFHKALCVLLGWRDTPSSDGLWVREALPAAEASNLKNDLIIWAPVVLIHNSSVANSNPDKRVIISIEELETILRGMGFGGGKTKVSRGKPANYSILVVTFNATFSGLQEAERLHKFYSDKHHGREEFQQIDDGGCVKNSYEGTQGIPKNEENVLYGYLGNAGDFDKLDFESKKHSVVKSKKEIQAIVDDTLKAL</sequence>
<evidence type="ECO:0000313" key="2">
    <source>
        <dbReference type="EMBL" id="MED6205233.1"/>
    </source>
</evidence>
<evidence type="ECO:0000259" key="1">
    <source>
        <dbReference type="Pfam" id="PF03468"/>
    </source>
</evidence>
<accession>A0ABU6Y8Y6</accession>
<keyword evidence="3" id="KW-1185">Reference proteome</keyword>
<dbReference type="EMBL" id="JASCZI010241700">
    <property type="protein sequence ID" value="MED6205233.1"/>
    <property type="molecule type" value="Genomic_DNA"/>
</dbReference>
<dbReference type="InterPro" id="IPR038588">
    <property type="entry name" value="XS_domain_sf"/>
</dbReference>
<dbReference type="InterPro" id="IPR005380">
    <property type="entry name" value="XS_domain"/>
</dbReference>
<proteinExistence type="predicted"/>
<dbReference type="Pfam" id="PF03468">
    <property type="entry name" value="XS"/>
    <property type="match status" value="1"/>
</dbReference>
<evidence type="ECO:0000313" key="3">
    <source>
        <dbReference type="Proteomes" id="UP001341840"/>
    </source>
</evidence>